<dbReference type="CDD" id="cd09076">
    <property type="entry name" value="L1-EN"/>
    <property type="match status" value="1"/>
</dbReference>
<proteinExistence type="predicted"/>
<evidence type="ECO:0000313" key="3">
    <source>
        <dbReference type="Proteomes" id="UP000472265"/>
    </source>
</evidence>
<reference evidence="2" key="3">
    <citation type="submission" date="2025-09" db="UniProtKB">
        <authorList>
            <consortium name="Ensembl"/>
        </authorList>
    </citation>
    <scope>IDENTIFICATION</scope>
</reference>
<name>A0A671TSX2_SPAAU</name>
<dbReference type="Pfam" id="PF03372">
    <property type="entry name" value="Exo_endo_phos"/>
    <property type="match status" value="1"/>
</dbReference>
<dbReference type="PANTHER" id="PTHR19446">
    <property type="entry name" value="REVERSE TRANSCRIPTASES"/>
    <property type="match status" value="1"/>
</dbReference>
<evidence type="ECO:0000313" key="2">
    <source>
        <dbReference type="Ensembl" id="ENSSAUP00010004390.1"/>
    </source>
</evidence>
<evidence type="ECO:0000259" key="1">
    <source>
        <dbReference type="PROSITE" id="PS50878"/>
    </source>
</evidence>
<reference evidence="2" key="2">
    <citation type="submission" date="2025-08" db="UniProtKB">
        <authorList>
            <consortium name="Ensembl"/>
        </authorList>
    </citation>
    <scope>IDENTIFICATION</scope>
</reference>
<dbReference type="GO" id="GO:0003824">
    <property type="term" value="F:catalytic activity"/>
    <property type="evidence" value="ECO:0007669"/>
    <property type="project" value="InterPro"/>
</dbReference>
<dbReference type="Proteomes" id="UP000472265">
    <property type="component" value="Chromosome 17"/>
</dbReference>
<dbReference type="InterPro" id="IPR000477">
    <property type="entry name" value="RT_dom"/>
</dbReference>
<organism evidence="2 3">
    <name type="scientific">Sparus aurata</name>
    <name type="common">Gilthead sea bream</name>
    <dbReference type="NCBI Taxonomy" id="8175"/>
    <lineage>
        <taxon>Eukaryota</taxon>
        <taxon>Metazoa</taxon>
        <taxon>Chordata</taxon>
        <taxon>Craniata</taxon>
        <taxon>Vertebrata</taxon>
        <taxon>Euteleostomi</taxon>
        <taxon>Actinopterygii</taxon>
        <taxon>Neopterygii</taxon>
        <taxon>Teleostei</taxon>
        <taxon>Neoteleostei</taxon>
        <taxon>Acanthomorphata</taxon>
        <taxon>Eupercaria</taxon>
        <taxon>Spariformes</taxon>
        <taxon>Sparidae</taxon>
        <taxon>Sparus</taxon>
    </lineage>
</organism>
<dbReference type="InterPro" id="IPR005135">
    <property type="entry name" value="Endo/exonuclease/phosphatase"/>
</dbReference>
<sequence length="740" mass="83926">MSSNNGDVARIVSWNVRGLNPPVKRGKILAHLKSLKADVICLQETHIQNTAKQKLHIRLGSEVFQSNFGARARGVAIIIKKNKSFDHSCTIGDPNGRFLIVSGTLNGIPVTLINIYGPNFDDPSFFQTVLSVIPDVGDTNIIMGGDFNCVIDASLDKQSQKTPVSSKSSEVLKNIIHSLNLVDIWRLHNPTTRAYSFFSPVHNAYSRIDFMLLDSKLIPNVVTSHYHDILISDHAPVSLDIRFKHRRSAHTWRFDNTILKDKSFLKFMSERLPEIIATNDTGNVDDSTLWEAIKAVLRGSIISYMANRKKQSEKRLVELNESITDLENSYSVSSDPNTLNSIISLRQEYNTILSSQVNKQLSKIKQMQFEIGDKPQKLLARQLRHIRASQAVHRIRSGSGTILTDPKEINTHFMEFYSKLYKSNGNHDTDRIKSFLSQLNLPQLSPEAVALLDKKISIEEIIQAIKESPNNKTPGPDGFTIEFYKCFYKELAPLLLRMFQHAVAKGRLPQTLYRANISLILKKGRDELEASSYRPLSLIPNETKLISKILANRLKSHIHTIMHPDQTGFIPNRHIYFNLRRLFNILYTKHNTETVVISVDAQKAFDQVEWPYMYETLNAFGFGKVFIDWIRILYAYPTASVITNQDVSSEFPLLRGTRQGDPSSPYLLDLVVETLATKIRQHPKISPVSIKGQEHHLSLYADDILLYVSNPKESIPSIMEVFNFFGSLSGFQINWGIKAN</sequence>
<keyword evidence="3" id="KW-1185">Reference proteome</keyword>
<feature type="domain" description="Reverse transcriptase" evidence="1">
    <location>
        <begin position="501"/>
        <end position="740"/>
    </location>
</feature>
<dbReference type="PROSITE" id="PS50878">
    <property type="entry name" value="RT_POL"/>
    <property type="match status" value="1"/>
</dbReference>
<dbReference type="CDD" id="cd01650">
    <property type="entry name" value="RT_nLTR_like"/>
    <property type="match status" value="1"/>
</dbReference>
<dbReference type="Ensembl" id="ENSSAUT00010004751.1">
    <property type="protein sequence ID" value="ENSSAUP00010004390.1"/>
    <property type="gene ID" value="ENSSAUG00010002282.1"/>
</dbReference>
<dbReference type="GeneTree" id="ENSGT01150000286916"/>
<dbReference type="Gene3D" id="3.60.10.10">
    <property type="entry name" value="Endonuclease/exonuclease/phosphatase"/>
    <property type="match status" value="1"/>
</dbReference>
<dbReference type="AlphaFoldDB" id="A0A671TSX2"/>
<dbReference type="InParanoid" id="A0A671TSX2"/>
<reference evidence="2" key="1">
    <citation type="submission" date="2021-04" db="EMBL/GenBank/DDBJ databases">
        <authorList>
            <consortium name="Wellcome Sanger Institute Data Sharing"/>
        </authorList>
    </citation>
    <scope>NUCLEOTIDE SEQUENCE [LARGE SCALE GENOMIC DNA]</scope>
</reference>
<protein>
    <recommendedName>
        <fullName evidence="1">Reverse transcriptase domain-containing protein</fullName>
    </recommendedName>
</protein>
<dbReference type="InterPro" id="IPR036691">
    <property type="entry name" value="Endo/exonu/phosph_ase_sf"/>
</dbReference>
<dbReference type="OMA" id="WRSEENT"/>
<dbReference type="SUPFAM" id="SSF56219">
    <property type="entry name" value="DNase I-like"/>
    <property type="match status" value="1"/>
</dbReference>
<dbReference type="Pfam" id="PF00078">
    <property type="entry name" value="RVT_1"/>
    <property type="match status" value="1"/>
</dbReference>
<accession>A0A671TSX2</accession>
<dbReference type="SUPFAM" id="SSF56672">
    <property type="entry name" value="DNA/RNA polymerases"/>
    <property type="match status" value="1"/>
</dbReference>
<dbReference type="InterPro" id="IPR043502">
    <property type="entry name" value="DNA/RNA_pol_sf"/>
</dbReference>